<sequence>MGDRYFCFENECVGRRGCGGTVYYIVDVSAGIVKDTIQGEEQPREICVNKAKYAVVRVVAGRRGRSKKILHMPEGASERLVYSIMAREEGVIYYD</sequence>
<gene>
    <name evidence="1" type="ORF">PABY_08340</name>
</gene>
<proteinExistence type="predicted"/>
<accession>A0ABM8IYU7</accession>
<protein>
    <submittedName>
        <fullName evidence="1">Uncharacterized protein</fullName>
    </submittedName>
</protein>
<dbReference type="EMBL" id="AP028907">
    <property type="protein sequence ID" value="BES81267.1"/>
    <property type="molecule type" value="Genomic_DNA"/>
</dbReference>
<dbReference type="Proteomes" id="UP001341135">
    <property type="component" value="Chromosome"/>
</dbReference>
<name>A0ABM8IYU7_9CREN</name>
<dbReference type="GeneID" id="89288855"/>
<keyword evidence="2" id="KW-1185">Reference proteome</keyword>
<evidence type="ECO:0000313" key="2">
    <source>
        <dbReference type="Proteomes" id="UP001341135"/>
    </source>
</evidence>
<organism evidence="1 2">
    <name type="scientific">Pyrodictium abyssi</name>
    <dbReference type="NCBI Taxonomy" id="54256"/>
    <lineage>
        <taxon>Archaea</taxon>
        <taxon>Thermoproteota</taxon>
        <taxon>Thermoprotei</taxon>
        <taxon>Desulfurococcales</taxon>
        <taxon>Pyrodictiaceae</taxon>
        <taxon>Pyrodictium</taxon>
    </lineage>
</organism>
<evidence type="ECO:0000313" key="1">
    <source>
        <dbReference type="EMBL" id="BES81267.1"/>
    </source>
</evidence>
<dbReference type="RefSeq" id="WP_338252216.1">
    <property type="nucleotide sequence ID" value="NZ_AP028907.1"/>
</dbReference>
<reference evidence="1 2" key="1">
    <citation type="submission" date="2023-09" db="EMBL/GenBank/DDBJ databases">
        <title>Pyrofollis japonicus gen. nov. sp. nov., a novel member of the family Pyrodictiaceae isolated from the Iheya North hydrothermal field.</title>
        <authorList>
            <person name="Miyazaki U."/>
            <person name="Sanari M."/>
            <person name="Tame A."/>
            <person name="Kitajima M."/>
            <person name="Okamoto A."/>
            <person name="Sawayama S."/>
            <person name="Miyazaki J."/>
            <person name="Takai K."/>
            <person name="Nakagawa S."/>
        </authorList>
    </citation>
    <scope>NUCLEOTIDE SEQUENCE [LARGE SCALE GENOMIC DNA]</scope>
    <source>
        <strain evidence="1 2">AV2</strain>
    </source>
</reference>